<accession>A0A6C2YTU0</accession>
<evidence type="ECO:0000256" key="4">
    <source>
        <dbReference type="ARBA" id="ARBA00022692"/>
    </source>
</evidence>
<evidence type="ECO:0000256" key="7">
    <source>
        <dbReference type="ARBA" id="ARBA00023136"/>
    </source>
</evidence>
<keyword evidence="6 8" id="KW-1133">Transmembrane helix</keyword>
<dbReference type="InterPro" id="IPR050256">
    <property type="entry name" value="Glycosyltransferase_2"/>
</dbReference>
<dbReference type="CDD" id="cd04187">
    <property type="entry name" value="DPM1_like_bac"/>
    <property type="match status" value="1"/>
</dbReference>
<keyword evidence="2" id="KW-0328">Glycosyltransferase</keyword>
<keyword evidence="11" id="KW-1185">Reference proteome</keyword>
<dbReference type="InterPro" id="IPR001173">
    <property type="entry name" value="Glyco_trans_2-like"/>
</dbReference>
<dbReference type="Pfam" id="PF00535">
    <property type="entry name" value="Glycos_transf_2"/>
    <property type="match status" value="1"/>
</dbReference>
<evidence type="ECO:0000313" key="10">
    <source>
        <dbReference type="EMBL" id="VIP04335.1"/>
    </source>
</evidence>
<keyword evidence="3 10" id="KW-0808">Transferase</keyword>
<evidence type="ECO:0000256" key="6">
    <source>
        <dbReference type="ARBA" id="ARBA00022989"/>
    </source>
</evidence>
<dbReference type="EMBL" id="LR586016">
    <property type="protein sequence ID" value="VIP04335.1"/>
    <property type="molecule type" value="Genomic_DNA"/>
</dbReference>
<reference evidence="10" key="1">
    <citation type="submission" date="2019-04" db="EMBL/GenBank/DDBJ databases">
        <authorList>
            <consortium name="Science for Life Laboratories"/>
        </authorList>
    </citation>
    <scope>NUCLEOTIDE SEQUENCE</scope>
    <source>
        <strain evidence="10">MBLW1</strain>
    </source>
</reference>
<evidence type="ECO:0000256" key="1">
    <source>
        <dbReference type="ARBA" id="ARBA00022475"/>
    </source>
</evidence>
<dbReference type="GO" id="GO:0005886">
    <property type="term" value="C:plasma membrane"/>
    <property type="evidence" value="ECO:0007669"/>
    <property type="project" value="TreeGrafter"/>
</dbReference>
<dbReference type="Proteomes" id="UP000464378">
    <property type="component" value="Chromosome"/>
</dbReference>
<evidence type="ECO:0000259" key="9">
    <source>
        <dbReference type="Pfam" id="PF00535"/>
    </source>
</evidence>
<dbReference type="PANTHER" id="PTHR48090:SF3">
    <property type="entry name" value="UNDECAPRENYL-PHOSPHATE 4-DEOXY-4-FORMAMIDO-L-ARABINOSE TRANSFERASE"/>
    <property type="match status" value="1"/>
</dbReference>
<dbReference type="PANTHER" id="PTHR48090">
    <property type="entry name" value="UNDECAPRENYL-PHOSPHATE 4-DEOXY-4-FORMAMIDO-L-ARABINOSE TRANSFERASE-RELATED"/>
    <property type="match status" value="1"/>
</dbReference>
<dbReference type="EMBL" id="LR593887">
    <property type="protein sequence ID" value="VTS06032.1"/>
    <property type="molecule type" value="Genomic_DNA"/>
</dbReference>
<dbReference type="InParanoid" id="A0A6C2YTU0"/>
<feature type="transmembrane region" description="Helical" evidence="8">
    <location>
        <begin position="267"/>
        <end position="293"/>
    </location>
</feature>
<dbReference type="Gene3D" id="3.90.550.10">
    <property type="entry name" value="Spore Coat Polysaccharide Biosynthesis Protein SpsA, Chain A"/>
    <property type="match status" value="1"/>
</dbReference>
<keyword evidence="7 8" id="KW-0472">Membrane</keyword>
<feature type="domain" description="Glycosyltransferase 2-like" evidence="9">
    <location>
        <begin position="5"/>
        <end position="142"/>
    </location>
</feature>
<evidence type="ECO:0000256" key="8">
    <source>
        <dbReference type="SAM" id="Phobius"/>
    </source>
</evidence>
<dbReference type="KEGG" id="tim:GMBLW1_48580"/>
<evidence type="ECO:0000256" key="3">
    <source>
        <dbReference type="ARBA" id="ARBA00022679"/>
    </source>
</evidence>
<keyword evidence="1" id="KW-1003">Cell membrane</keyword>
<evidence type="ECO:0000256" key="2">
    <source>
        <dbReference type="ARBA" id="ARBA00022676"/>
    </source>
</evidence>
<dbReference type="GO" id="GO:0009103">
    <property type="term" value="P:lipopolysaccharide biosynthetic process"/>
    <property type="evidence" value="ECO:0007669"/>
    <property type="project" value="UniProtKB-KW"/>
</dbReference>
<gene>
    <name evidence="10" type="ORF">GMBLW1_48580</name>
</gene>
<dbReference type="RefSeq" id="WP_162659433.1">
    <property type="nucleotide sequence ID" value="NZ_LR593887.1"/>
</dbReference>
<dbReference type="GO" id="GO:0099621">
    <property type="term" value="F:undecaprenyl-phosphate 4-deoxy-4-formamido-L-arabinose transferase activity"/>
    <property type="evidence" value="ECO:0007669"/>
    <property type="project" value="TreeGrafter"/>
</dbReference>
<keyword evidence="5" id="KW-0448">Lipopolysaccharide biosynthesis</keyword>
<feature type="transmembrane region" description="Helical" evidence="8">
    <location>
        <begin position="233"/>
        <end position="255"/>
    </location>
</feature>
<dbReference type="FunCoup" id="A0A6C2YTU0">
    <property type="interactions" value="380"/>
</dbReference>
<sequence length="323" mass="36124">MKTLSIVIPIKDERENLAPLFGDILAALEHRLGWEVVFVDDGSTDGSFAVLDELANRYPQIRVVRLRRNVGQSAALQAGIDASRGDIIVTMDGDRQNDPADIPLLVAKLEEGFDVVLGQRAKRQDGFILRLLPSLIANWMIRKITKVPFRDFGCTLRAMTREIATSVRLYGEMHRYLTVMSQQLGARITQIPVRHHPRIAGKSKYNLTRTIRVVLDLITIKFLDGYLTRPMHCFGLAGLIMLMLGTLSLSATTIMKLVNGIDMTGNPLLLLTVLLMTMGIQFISMGLLGEVLIRTYFESSGRRPYTIRETRNLPPATPSRHAS</sequence>
<dbReference type="AlphaFoldDB" id="A0A6C2YTU0"/>
<evidence type="ECO:0000313" key="11">
    <source>
        <dbReference type="Proteomes" id="UP000464378"/>
    </source>
</evidence>
<organism evidence="10">
    <name type="scientific">Tuwongella immobilis</name>
    <dbReference type="NCBI Taxonomy" id="692036"/>
    <lineage>
        <taxon>Bacteria</taxon>
        <taxon>Pseudomonadati</taxon>
        <taxon>Planctomycetota</taxon>
        <taxon>Planctomycetia</taxon>
        <taxon>Gemmatales</taxon>
        <taxon>Gemmataceae</taxon>
        <taxon>Tuwongella</taxon>
    </lineage>
</organism>
<keyword evidence="4 8" id="KW-0812">Transmembrane</keyword>
<evidence type="ECO:0000256" key="5">
    <source>
        <dbReference type="ARBA" id="ARBA00022985"/>
    </source>
</evidence>
<dbReference type="InterPro" id="IPR029044">
    <property type="entry name" value="Nucleotide-diphossugar_trans"/>
</dbReference>
<dbReference type="SUPFAM" id="SSF53448">
    <property type="entry name" value="Nucleotide-diphospho-sugar transferases"/>
    <property type="match status" value="1"/>
</dbReference>
<protein>
    <recommendedName>
        <fullName evidence="9">Glycosyltransferase 2-like domain-containing protein</fullName>
    </recommendedName>
</protein>
<proteinExistence type="predicted"/>
<name>A0A6C2YTU0_9BACT</name>